<evidence type="ECO:0000313" key="2">
    <source>
        <dbReference type="Proteomes" id="UP000658225"/>
    </source>
</evidence>
<accession>A0A927RCJ0</accession>
<dbReference type="EMBL" id="JADBEL010000006">
    <property type="protein sequence ID" value="MBE1554415.1"/>
    <property type="molecule type" value="Genomic_DNA"/>
</dbReference>
<protein>
    <submittedName>
        <fullName evidence="1">Prolyl oligopeptidase PreP (S9A serine peptidase family)</fullName>
    </submittedName>
</protein>
<dbReference type="AlphaFoldDB" id="A0A927RCJ0"/>
<evidence type="ECO:0000313" key="1">
    <source>
        <dbReference type="EMBL" id="MBE1554415.1"/>
    </source>
</evidence>
<sequence length="60" mass="6866">MKNKAITRQRLIIETLEQVLPKAKIYIMNDNGETVKYLPLQQLENQTPPPVETTKEEGGN</sequence>
<keyword evidence="2" id="KW-1185">Reference proteome</keyword>
<proteinExistence type="predicted"/>
<name>A0A927RCJ0_9BACL</name>
<comment type="caution">
    <text evidence="1">The sequence shown here is derived from an EMBL/GenBank/DDBJ whole genome shotgun (WGS) entry which is preliminary data.</text>
</comment>
<dbReference type="Proteomes" id="UP000658225">
    <property type="component" value="Unassembled WGS sequence"/>
</dbReference>
<organism evidence="1 2">
    <name type="scientific">Sporosarcina limicola</name>
    <dbReference type="NCBI Taxonomy" id="34101"/>
    <lineage>
        <taxon>Bacteria</taxon>
        <taxon>Bacillati</taxon>
        <taxon>Bacillota</taxon>
        <taxon>Bacilli</taxon>
        <taxon>Bacillales</taxon>
        <taxon>Caryophanaceae</taxon>
        <taxon>Sporosarcina</taxon>
    </lineage>
</organism>
<gene>
    <name evidence="1" type="ORF">H4683_001491</name>
</gene>
<reference evidence="1" key="1">
    <citation type="submission" date="2020-10" db="EMBL/GenBank/DDBJ databases">
        <title>Genomic Encyclopedia of Type Strains, Phase IV (KMG-IV): sequencing the most valuable type-strain genomes for metagenomic binning, comparative biology and taxonomic classification.</title>
        <authorList>
            <person name="Goeker M."/>
        </authorList>
    </citation>
    <scope>NUCLEOTIDE SEQUENCE</scope>
    <source>
        <strain evidence="1">DSM 13886</strain>
    </source>
</reference>